<dbReference type="AlphaFoldDB" id="A0AAD4XXH0"/>
<dbReference type="EMBL" id="JAKZEL010000027">
    <property type="protein sequence ID" value="KAI4529675.1"/>
    <property type="molecule type" value="Genomic_DNA"/>
</dbReference>
<protein>
    <submittedName>
        <fullName evidence="1">Uncharacterized protein</fullName>
    </submittedName>
</protein>
<dbReference type="Proteomes" id="UP001214576">
    <property type="component" value="Unassembled WGS sequence"/>
</dbReference>
<gene>
    <name evidence="1" type="ORF">MG293_020353</name>
</gene>
<evidence type="ECO:0000313" key="1">
    <source>
        <dbReference type="EMBL" id="KAI4529675.1"/>
    </source>
</evidence>
<organism evidence="1 2">
    <name type="scientific">Ovis ammon polii</name>
    <dbReference type="NCBI Taxonomy" id="230172"/>
    <lineage>
        <taxon>Eukaryota</taxon>
        <taxon>Metazoa</taxon>
        <taxon>Chordata</taxon>
        <taxon>Craniata</taxon>
        <taxon>Vertebrata</taxon>
        <taxon>Euteleostomi</taxon>
        <taxon>Mammalia</taxon>
        <taxon>Eutheria</taxon>
        <taxon>Laurasiatheria</taxon>
        <taxon>Artiodactyla</taxon>
        <taxon>Ruminantia</taxon>
        <taxon>Pecora</taxon>
        <taxon>Bovidae</taxon>
        <taxon>Caprinae</taxon>
        <taxon>Ovis</taxon>
    </lineage>
</organism>
<proteinExistence type="predicted"/>
<sequence>MKITPQVDLGCKRYEGEETLHAAYCFKRFTLNIITSSPSMSDAFMENQFQMVQIKALDGKRKDKKRNLEGIHRALHICKFAFLMNNADSVKHYVFSGKNLPNSSQTGLFLDDNYNTESVSDCKLLEASSLSLFLCNVQFTAVNAKGMQMEEVEKDKIIPRIESVLELYYNDTYQQNDIF</sequence>
<keyword evidence="2" id="KW-1185">Reference proteome</keyword>
<accession>A0AAD4XXH0</accession>
<comment type="caution">
    <text evidence="1">The sequence shown here is derived from an EMBL/GenBank/DDBJ whole genome shotgun (WGS) entry which is preliminary data.</text>
</comment>
<name>A0AAD4XXH0_OVIAM</name>
<reference evidence="1" key="1">
    <citation type="submission" date="2022-03" db="EMBL/GenBank/DDBJ databases">
        <title>Genomic analyses of argali, domestic sheep and their hybrids provide insights into chromosomal evolution, heterosis and genetic basis of agronomic traits.</title>
        <authorList>
            <person name="Li M."/>
        </authorList>
    </citation>
    <scope>NUCLEOTIDE SEQUENCE</scope>
    <source>
        <strain evidence="1">CAU-MHL-2022a</strain>
        <tissue evidence="1">Skin</tissue>
    </source>
</reference>
<evidence type="ECO:0000313" key="2">
    <source>
        <dbReference type="Proteomes" id="UP001214576"/>
    </source>
</evidence>